<proteinExistence type="predicted"/>
<dbReference type="Gene3D" id="2.40.30.170">
    <property type="match status" value="1"/>
</dbReference>
<dbReference type="Gene3D" id="1.10.287.470">
    <property type="entry name" value="Helix hairpin bin"/>
    <property type="match status" value="1"/>
</dbReference>
<evidence type="ECO:0000313" key="2">
    <source>
        <dbReference type="EMBL" id="MFD0916041.1"/>
    </source>
</evidence>
<evidence type="ECO:0000313" key="3">
    <source>
        <dbReference type="Proteomes" id="UP001597101"/>
    </source>
</evidence>
<gene>
    <name evidence="2" type="ORF">ACFQ14_06440</name>
</gene>
<organism evidence="2 3">
    <name type="scientific">Pseudahrensia aquimaris</name>
    <dbReference type="NCBI Taxonomy" id="744461"/>
    <lineage>
        <taxon>Bacteria</taxon>
        <taxon>Pseudomonadati</taxon>
        <taxon>Pseudomonadota</taxon>
        <taxon>Alphaproteobacteria</taxon>
        <taxon>Hyphomicrobiales</taxon>
        <taxon>Ahrensiaceae</taxon>
        <taxon>Pseudahrensia</taxon>
    </lineage>
</organism>
<dbReference type="PANTHER" id="PTHR30469:SF15">
    <property type="entry name" value="HLYD FAMILY OF SECRETION PROTEINS"/>
    <property type="match status" value="1"/>
</dbReference>
<accession>A0ABW3FC55</accession>
<sequence length="255" mass="27514">MRFTKHFWGANLVRLSAALLALSALPAPAFAEDTTLQSRGLVRSNDRVEIRSDLSAVVERVHYREGMSFAKGKELIAFDCSRLKAELNSARAAASSASLELKAKKSLRANGAAGSSEVRIAQAAVNRTLADAAAVRARMKYCTISAPFDGRVVALNTHVHEMPEVNTPLMVIINDTSLELELVVPSNWLRWLKIGQDFQFSVDETGQNYSAKVTRMGAEIDPVSQTIRIFGTLEGDTSDVLAGMSGSALFPASGS</sequence>
<name>A0ABW3FC55_9HYPH</name>
<dbReference type="SUPFAM" id="SSF111369">
    <property type="entry name" value="HlyD-like secretion proteins"/>
    <property type="match status" value="1"/>
</dbReference>
<feature type="chain" id="PRO_5046558039" evidence="1">
    <location>
        <begin position="32"/>
        <end position="255"/>
    </location>
</feature>
<comment type="caution">
    <text evidence="2">The sequence shown here is derived from an EMBL/GenBank/DDBJ whole genome shotgun (WGS) entry which is preliminary data.</text>
</comment>
<reference evidence="3" key="1">
    <citation type="journal article" date="2019" name="Int. J. Syst. Evol. Microbiol.">
        <title>The Global Catalogue of Microorganisms (GCM) 10K type strain sequencing project: providing services to taxonomists for standard genome sequencing and annotation.</title>
        <authorList>
            <consortium name="The Broad Institute Genomics Platform"/>
            <consortium name="The Broad Institute Genome Sequencing Center for Infectious Disease"/>
            <person name="Wu L."/>
            <person name="Ma J."/>
        </authorList>
    </citation>
    <scope>NUCLEOTIDE SEQUENCE [LARGE SCALE GENOMIC DNA]</scope>
    <source>
        <strain evidence="3">CCUG 60023</strain>
    </source>
</reference>
<keyword evidence="1" id="KW-0732">Signal</keyword>
<dbReference type="Proteomes" id="UP001597101">
    <property type="component" value="Unassembled WGS sequence"/>
</dbReference>
<dbReference type="Gene3D" id="2.40.50.100">
    <property type="match status" value="1"/>
</dbReference>
<dbReference type="EMBL" id="JBHTJV010000003">
    <property type="protein sequence ID" value="MFD0916041.1"/>
    <property type="molecule type" value="Genomic_DNA"/>
</dbReference>
<evidence type="ECO:0000256" key="1">
    <source>
        <dbReference type="SAM" id="SignalP"/>
    </source>
</evidence>
<keyword evidence="3" id="KW-1185">Reference proteome</keyword>
<protein>
    <submittedName>
        <fullName evidence="2">Efflux RND transporter periplasmic adaptor subunit</fullName>
    </submittedName>
</protein>
<dbReference type="PANTHER" id="PTHR30469">
    <property type="entry name" value="MULTIDRUG RESISTANCE PROTEIN MDTA"/>
    <property type="match status" value="1"/>
</dbReference>
<feature type="signal peptide" evidence="1">
    <location>
        <begin position="1"/>
        <end position="31"/>
    </location>
</feature>
<dbReference type="RefSeq" id="WP_377211877.1">
    <property type="nucleotide sequence ID" value="NZ_JBHTJV010000003.1"/>
</dbReference>